<dbReference type="PROSITE" id="PS00072">
    <property type="entry name" value="ACYL_COA_DH_1"/>
    <property type="match status" value="1"/>
</dbReference>
<dbReference type="EMBL" id="NEVM01000005">
    <property type="protein sequence ID" value="OZI30080.1"/>
    <property type="molecule type" value="Genomic_DNA"/>
</dbReference>
<dbReference type="SUPFAM" id="SSF56645">
    <property type="entry name" value="Acyl-CoA dehydrogenase NM domain-like"/>
    <property type="match status" value="1"/>
</dbReference>
<dbReference type="OrthoDB" id="7807987at2"/>
<dbReference type="AlphaFoldDB" id="A0A261RZX6"/>
<dbReference type="PANTHER" id="PTHR48083">
    <property type="entry name" value="MEDIUM-CHAIN SPECIFIC ACYL-COA DEHYDROGENASE, MITOCHONDRIAL-RELATED"/>
    <property type="match status" value="1"/>
</dbReference>
<organism evidence="10 11">
    <name type="scientific">Bordetella genomosp. 10</name>
    <dbReference type="NCBI Taxonomy" id="1416804"/>
    <lineage>
        <taxon>Bacteria</taxon>
        <taxon>Pseudomonadati</taxon>
        <taxon>Pseudomonadota</taxon>
        <taxon>Betaproteobacteria</taxon>
        <taxon>Burkholderiales</taxon>
        <taxon>Alcaligenaceae</taxon>
        <taxon>Bordetella</taxon>
    </lineage>
</organism>
<evidence type="ECO:0000313" key="11">
    <source>
        <dbReference type="Proteomes" id="UP000216020"/>
    </source>
</evidence>
<dbReference type="InterPro" id="IPR006089">
    <property type="entry name" value="Acyl-CoA_DH_CS"/>
</dbReference>
<dbReference type="InterPro" id="IPR050741">
    <property type="entry name" value="Acyl-CoA_dehydrogenase"/>
</dbReference>
<feature type="domain" description="Acyl-CoA oxidase/dehydrogenase middle" evidence="8">
    <location>
        <begin position="144"/>
        <end position="238"/>
    </location>
</feature>
<evidence type="ECO:0000256" key="6">
    <source>
        <dbReference type="ARBA" id="ARBA00023002"/>
    </source>
</evidence>
<keyword evidence="4" id="KW-0285">Flavoprotein</keyword>
<evidence type="ECO:0000313" key="10">
    <source>
        <dbReference type="EMBL" id="OZI30080.1"/>
    </source>
</evidence>
<evidence type="ECO:0000259" key="8">
    <source>
        <dbReference type="Pfam" id="PF02770"/>
    </source>
</evidence>
<dbReference type="InterPro" id="IPR006091">
    <property type="entry name" value="Acyl-CoA_Oxase/DH_mid-dom"/>
</dbReference>
<evidence type="ECO:0000256" key="5">
    <source>
        <dbReference type="ARBA" id="ARBA00022827"/>
    </source>
</evidence>
<accession>A0A261RZX6</accession>
<comment type="caution">
    <text evidence="10">The sequence shown here is derived from an EMBL/GenBank/DDBJ whole genome shotgun (WGS) entry which is preliminary data.</text>
</comment>
<protein>
    <recommendedName>
        <fullName evidence="3">Medium-chain specific acyl-CoA dehydrogenase, mitochondrial</fullName>
    </recommendedName>
</protein>
<dbReference type="GO" id="GO:0005737">
    <property type="term" value="C:cytoplasm"/>
    <property type="evidence" value="ECO:0007669"/>
    <property type="project" value="TreeGrafter"/>
</dbReference>
<dbReference type="InterPro" id="IPR009100">
    <property type="entry name" value="AcylCoA_DH/oxidase_NM_dom_sf"/>
</dbReference>
<dbReference type="Pfam" id="PF02771">
    <property type="entry name" value="Acyl-CoA_dh_N"/>
    <property type="match status" value="1"/>
</dbReference>
<gene>
    <name evidence="10" type="ORF">CAL29_18595</name>
</gene>
<dbReference type="Proteomes" id="UP000216020">
    <property type="component" value="Unassembled WGS sequence"/>
</dbReference>
<comment type="similarity">
    <text evidence="2">Belongs to the acyl-CoA dehydrogenase family.</text>
</comment>
<evidence type="ECO:0000256" key="1">
    <source>
        <dbReference type="ARBA" id="ARBA00001974"/>
    </source>
</evidence>
<dbReference type="GO" id="GO:0033539">
    <property type="term" value="P:fatty acid beta-oxidation using acyl-CoA dehydrogenase"/>
    <property type="evidence" value="ECO:0007669"/>
    <property type="project" value="TreeGrafter"/>
</dbReference>
<sequence>MSASLPTTQRIPSSSGFYAQLDALLTERELELVRRARRFCDERLAHEPLAAFIEGRPYASSLIDDWAGEGFLSLQVPREQGGHGASYPCKIRIAQEVARHSFATAFALNNLQGSVTRLARSGSDTQRAALLEGFMRGRLLGAPALTEPEAGSDLGALRTEAARVDGGWLISGSKAWVTNGAVVNCPLVLAKVKGSGTQDGQIASFLVDMSAPSGSYARRPMPSVGGHSFRCAELVFDRHFVPDWAMFNAPGEAFKASLASITAARVHVAAMCTATLHAALCDAIAYCRQRTAFGQSLLDHQGLRWELAEVATRLEAANALAVLAAQRIESGDAAITLAAQAKKFAVDTAIWGLDQCVRCVGARGATSGMRLAMHQAELRFSAYTDGTGQLLLDRIGKGLLKDYPSTEQGK</sequence>
<keyword evidence="11" id="KW-1185">Reference proteome</keyword>
<dbReference type="InterPro" id="IPR036250">
    <property type="entry name" value="AcylCo_DH-like_C"/>
</dbReference>
<keyword evidence="5" id="KW-0274">FAD</keyword>
<proteinExistence type="inferred from homology"/>
<evidence type="ECO:0000256" key="3">
    <source>
        <dbReference type="ARBA" id="ARBA00019125"/>
    </source>
</evidence>
<name>A0A261RZX6_9BORD</name>
<dbReference type="InterPro" id="IPR009075">
    <property type="entry name" value="AcylCo_DH/oxidase_C"/>
</dbReference>
<dbReference type="PANTHER" id="PTHR48083:SF2">
    <property type="entry name" value="MEDIUM-CHAIN SPECIFIC ACYL-COA DEHYDROGENASE, MITOCHONDRIAL"/>
    <property type="match status" value="1"/>
</dbReference>
<reference evidence="11" key="1">
    <citation type="submission" date="2017-05" db="EMBL/GenBank/DDBJ databases">
        <title>Complete and WGS of Bordetella genogroups.</title>
        <authorList>
            <person name="Spilker T."/>
            <person name="Lipuma J."/>
        </authorList>
    </citation>
    <scope>NUCLEOTIDE SEQUENCE [LARGE SCALE GENOMIC DNA]</scope>
    <source>
        <strain evidence="11">AU16122</strain>
    </source>
</reference>
<comment type="cofactor">
    <cofactor evidence="1">
        <name>FAD</name>
        <dbReference type="ChEBI" id="CHEBI:57692"/>
    </cofactor>
</comment>
<evidence type="ECO:0000259" key="7">
    <source>
        <dbReference type="Pfam" id="PF00441"/>
    </source>
</evidence>
<dbReference type="SUPFAM" id="SSF47203">
    <property type="entry name" value="Acyl-CoA dehydrogenase C-terminal domain-like"/>
    <property type="match status" value="1"/>
</dbReference>
<evidence type="ECO:0000259" key="9">
    <source>
        <dbReference type="Pfam" id="PF02771"/>
    </source>
</evidence>
<dbReference type="Gene3D" id="1.10.540.10">
    <property type="entry name" value="Acyl-CoA dehydrogenase/oxidase, N-terminal domain"/>
    <property type="match status" value="1"/>
</dbReference>
<keyword evidence="6" id="KW-0560">Oxidoreductase</keyword>
<dbReference type="GO" id="GO:0003995">
    <property type="term" value="F:acyl-CoA dehydrogenase activity"/>
    <property type="evidence" value="ECO:0007669"/>
    <property type="project" value="InterPro"/>
</dbReference>
<dbReference type="Pfam" id="PF00441">
    <property type="entry name" value="Acyl-CoA_dh_1"/>
    <property type="match status" value="1"/>
</dbReference>
<dbReference type="InterPro" id="IPR037069">
    <property type="entry name" value="AcylCoA_DH/ox_N_sf"/>
</dbReference>
<dbReference type="GO" id="GO:0050660">
    <property type="term" value="F:flavin adenine dinucleotide binding"/>
    <property type="evidence" value="ECO:0007669"/>
    <property type="project" value="InterPro"/>
</dbReference>
<evidence type="ECO:0000256" key="4">
    <source>
        <dbReference type="ARBA" id="ARBA00022630"/>
    </source>
</evidence>
<feature type="domain" description="Acyl-CoA dehydrogenase/oxidase N-terminal" evidence="9">
    <location>
        <begin position="26"/>
        <end position="137"/>
    </location>
</feature>
<dbReference type="Gene3D" id="2.40.110.10">
    <property type="entry name" value="Butyryl-CoA Dehydrogenase, subunit A, domain 2"/>
    <property type="match status" value="1"/>
</dbReference>
<dbReference type="Gene3D" id="1.20.140.10">
    <property type="entry name" value="Butyryl-CoA Dehydrogenase, subunit A, domain 3"/>
    <property type="match status" value="1"/>
</dbReference>
<dbReference type="RefSeq" id="WP_094854517.1">
    <property type="nucleotide sequence ID" value="NZ_NEVM01000005.1"/>
</dbReference>
<dbReference type="InterPro" id="IPR013786">
    <property type="entry name" value="AcylCoA_DH/ox_N"/>
</dbReference>
<evidence type="ECO:0000256" key="2">
    <source>
        <dbReference type="ARBA" id="ARBA00009347"/>
    </source>
</evidence>
<dbReference type="Pfam" id="PF02770">
    <property type="entry name" value="Acyl-CoA_dh_M"/>
    <property type="match status" value="1"/>
</dbReference>
<dbReference type="InterPro" id="IPR046373">
    <property type="entry name" value="Acyl-CoA_Oxase/DH_mid-dom_sf"/>
</dbReference>
<feature type="domain" description="Acyl-CoA dehydrogenase/oxidase C-terminal" evidence="7">
    <location>
        <begin position="255"/>
        <end position="400"/>
    </location>
</feature>